<feature type="transmembrane region" description="Helical" evidence="4">
    <location>
        <begin position="361"/>
        <end position="378"/>
    </location>
</feature>
<dbReference type="Pfam" id="PF07690">
    <property type="entry name" value="MFS_1"/>
    <property type="match status" value="1"/>
</dbReference>
<evidence type="ECO:0000256" key="4">
    <source>
        <dbReference type="SAM" id="Phobius"/>
    </source>
</evidence>
<dbReference type="EMBL" id="QURN01000006">
    <property type="protein sequence ID" value="RFC67663.1"/>
    <property type="molecule type" value="Genomic_DNA"/>
</dbReference>
<evidence type="ECO:0000313" key="5">
    <source>
        <dbReference type="EMBL" id="RFC67663.1"/>
    </source>
</evidence>
<feature type="transmembrane region" description="Helical" evidence="4">
    <location>
        <begin position="237"/>
        <end position="257"/>
    </location>
</feature>
<dbReference type="GO" id="GO:0005886">
    <property type="term" value="C:plasma membrane"/>
    <property type="evidence" value="ECO:0007669"/>
    <property type="project" value="TreeGrafter"/>
</dbReference>
<dbReference type="PANTHER" id="PTHR23521:SF3">
    <property type="entry name" value="MFS TRANSPORTER"/>
    <property type="match status" value="1"/>
</dbReference>
<dbReference type="InterPro" id="IPR011701">
    <property type="entry name" value="MFS"/>
</dbReference>
<dbReference type="Proteomes" id="UP000262379">
    <property type="component" value="Unassembled WGS sequence"/>
</dbReference>
<feature type="transmembrane region" description="Helical" evidence="4">
    <location>
        <begin position="78"/>
        <end position="97"/>
    </location>
</feature>
<dbReference type="InterPro" id="IPR036259">
    <property type="entry name" value="MFS_trans_sf"/>
</dbReference>
<evidence type="ECO:0000256" key="2">
    <source>
        <dbReference type="ARBA" id="ARBA00022989"/>
    </source>
</evidence>
<dbReference type="SUPFAM" id="SSF103473">
    <property type="entry name" value="MFS general substrate transporter"/>
    <property type="match status" value="1"/>
</dbReference>
<evidence type="ECO:0000313" key="6">
    <source>
        <dbReference type="Proteomes" id="UP000262379"/>
    </source>
</evidence>
<organism evidence="5 6">
    <name type="scientific">Mesorhizobium denitrificans</name>
    <dbReference type="NCBI Taxonomy" id="2294114"/>
    <lineage>
        <taxon>Bacteria</taxon>
        <taxon>Pseudomonadati</taxon>
        <taxon>Pseudomonadota</taxon>
        <taxon>Alphaproteobacteria</taxon>
        <taxon>Hyphomicrobiales</taxon>
        <taxon>Phyllobacteriaceae</taxon>
        <taxon>Mesorhizobium</taxon>
    </lineage>
</organism>
<gene>
    <name evidence="5" type="ORF">DY251_08645</name>
</gene>
<keyword evidence="6" id="KW-1185">Reference proteome</keyword>
<feature type="transmembrane region" description="Helical" evidence="4">
    <location>
        <begin position="328"/>
        <end position="349"/>
    </location>
</feature>
<dbReference type="InterPro" id="IPR047200">
    <property type="entry name" value="MFS_YcaD-like"/>
</dbReference>
<feature type="transmembrane region" description="Helical" evidence="4">
    <location>
        <begin position="12"/>
        <end position="36"/>
    </location>
</feature>
<sequence length="418" mass="43113">MSVKDVRLSIAPIAALLASVGLLVLGNGLLGTLLVVRAGNENFAGETIGIMMSVYFAGYALGSVLLSRIIVSTGHIRAFAGFASVASVTALLHLLFINPLVWTLLRAVTGFTYAGLILVVESWLNAHAVTATRGRLLSLYGVVTMGVWALGQGLLNLSSPDGIVLFLVVSILLSLALTPITLLPSRPPTIPQQERLSLYRMLTLSPLGTLGAFLSGLALSAFWGMGPNFAQQNGLDTAGISIFMASVLAGALVLQWPLGWLSDHAPRRLVIAGAALAAAAAAAGFVLVGTAGLPVLLTLGFLFGGFGIPLYTLCVAHANDRLQVGEMLAAARGLLLLNGLGAAIGPFMASLFMSRQGPSGLFAYAGALLVVLATVALLRRAQGQVETAVASPLPCTPQIALALDTRAGDGGPGKPYRS</sequence>
<feature type="transmembrane region" description="Helical" evidence="4">
    <location>
        <begin position="295"/>
        <end position="316"/>
    </location>
</feature>
<evidence type="ECO:0000256" key="1">
    <source>
        <dbReference type="ARBA" id="ARBA00022692"/>
    </source>
</evidence>
<feature type="transmembrane region" description="Helical" evidence="4">
    <location>
        <begin position="136"/>
        <end position="157"/>
    </location>
</feature>
<dbReference type="CDD" id="cd17477">
    <property type="entry name" value="MFS_YcaD_like"/>
    <property type="match status" value="1"/>
</dbReference>
<feature type="transmembrane region" description="Helical" evidence="4">
    <location>
        <begin position="103"/>
        <end position="124"/>
    </location>
</feature>
<accession>A0A371XEP1</accession>
<name>A0A371XEP1_9HYPH</name>
<proteinExistence type="predicted"/>
<reference evidence="6" key="1">
    <citation type="submission" date="2018-08" db="EMBL/GenBank/DDBJ databases">
        <authorList>
            <person name="Im W.T."/>
        </authorList>
    </citation>
    <scope>NUCLEOTIDE SEQUENCE [LARGE SCALE GENOMIC DNA]</scope>
    <source>
        <strain evidence="6">LA-28</strain>
    </source>
</reference>
<evidence type="ECO:0000256" key="3">
    <source>
        <dbReference type="ARBA" id="ARBA00023136"/>
    </source>
</evidence>
<keyword evidence="3 4" id="KW-0472">Membrane</keyword>
<feature type="transmembrane region" description="Helical" evidence="4">
    <location>
        <begin position="163"/>
        <end position="183"/>
    </location>
</feature>
<dbReference type="Gene3D" id="1.20.1250.20">
    <property type="entry name" value="MFS general substrate transporter like domains"/>
    <property type="match status" value="2"/>
</dbReference>
<feature type="transmembrane region" description="Helical" evidence="4">
    <location>
        <begin position="48"/>
        <end position="66"/>
    </location>
</feature>
<dbReference type="PANTHER" id="PTHR23521">
    <property type="entry name" value="TRANSPORTER MFS SUPERFAMILY"/>
    <property type="match status" value="1"/>
</dbReference>
<protein>
    <submittedName>
        <fullName evidence="5">MFS transporter</fullName>
    </submittedName>
</protein>
<dbReference type="GO" id="GO:0022857">
    <property type="term" value="F:transmembrane transporter activity"/>
    <property type="evidence" value="ECO:0007669"/>
    <property type="project" value="InterPro"/>
</dbReference>
<keyword evidence="2 4" id="KW-1133">Transmembrane helix</keyword>
<keyword evidence="1 4" id="KW-0812">Transmembrane</keyword>
<comment type="caution">
    <text evidence="5">The sequence shown here is derived from an EMBL/GenBank/DDBJ whole genome shotgun (WGS) entry which is preliminary data.</text>
</comment>
<feature type="transmembrane region" description="Helical" evidence="4">
    <location>
        <begin position="269"/>
        <end position="289"/>
    </location>
</feature>
<dbReference type="AlphaFoldDB" id="A0A371XEP1"/>
<feature type="transmembrane region" description="Helical" evidence="4">
    <location>
        <begin position="204"/>
        <end position="225"/>
    </location>
</feature>